<organism evidence="2 3">
    <name type="scientific">Phaeodactylibacter xiamenensis</name>
    <dbReference type="NCBI Taxonomy" id="1524460"/>
    <lineage>
        <taxon>Bacteria</taxon>
        <taxon>Pseudomonadati</taxon>
        <taxon>Bacteroidota</taxon>
        <taxon>Saprospiria</taxon>
        <taxon>Saprospirales</taxon>
        <taxon>Haliscomenobacteraceae</taxon>
        <taxon>Phaeodactylibacter</taxon>
    </lineage>
</organism>
<reference evidence="2 3" key="1">
    <citation type="journal article" date="2014" name="Int. J. Syst. Evol. Microbiol.">
        <title>Phaeodactylibacter xiamenensis gen. nov., sp. nov., a member of the family Saprospiraceae isolated from the marine alga Phaeodactylum tricornutum.</title>
        <authorList>
            <person name="Chen Z.Jr."/>
            <person name="Lei X."/>
            <person name="Lai Q."/>
            <person name="Li Y."/>
            <person name="Zhang B."/>
            <person name="Zhang J."/>
            <person name="Zhang H."/>
            <person name="Yang L."/>
            <person name="Zheng W."/>
            <person name="Tian Y."/>
            <person name="Yu Z."/>
            <person name="Xu H.Jr."/>
            <person name="Zheng T."/>
        </authorList>
    </citation>
    <scope>NUCLEOTIDE SEQUENCE [LARGE SCALE GENOMIC DNA]</scope>
    <source>
        <strain evidence="2 3">KD52</strain>
    </source>
</reference>
<dbReference type="Pfam" id="PF01569">
    <property type="entry name" value="PAP2"/>
    <property type="match status" value="1"/>
</dbReference>
<feature type="domain" description="Phosphatidic acid phosphatase type 2/haloperoxidase" evidence="1">
    <location>
        <begin position="34"/>
        <end position="154"/>
    </location>
</feature>
<accession>A0A098S1Y0</accession>
<keyword evidence="3" id="KW-1185">Reference proteome</keyword>
<sequence length="178" mass="19911">MYGTASVPFLLLLDGKVKKDYLDVALLYLETVALTSNLYTYSPLDPTFVDRYRPLVFYEEVPLEERQSGNMRNSFYSGHVATTAMGGFFLAKMLHDYHPEWGSRRWLLFGAASLPTATVAWLRVRALKHFPSDVLAGGLIGAGIGILIPELHRKLQNRMKVQAGFGLQGNTLGVIWAF</sequence>
<dbReference type="AlphaFoldDB" id="A0A098S1Y0"/>
<evidence type="ECO:0000259" key="1">
    <source>
        <dbReference type="Pfam" id="PF01569"/>
    </source>
</evidence>
<dbReference type="SUPFAM" id="SSF48317">
    <property type="entry name" value="Acid phosphatase/Vanadium-dependent haloperoxidase"/>
    <property type="match status" value="1"/>
</dbReference>
<dbReference type="CDD" id="cd01610">
    <property type="entry name" value="PAP2_like"/>
    <property type="match status" value="1"/>
</dbReference>
<dbReference type="STRING" id="1524460.IX84_23445"/>
<dbReference type="InterPro" id="IPR036938">
    <property type="entry name" value="PAP2/HPO_sf"/>
</dbReference>
<evidence type="ECO:0000313" key="2">
    <source>
        <dbReference type="EMBL" id="KGE86096.1"/>
    </source>
</evidence>
<dbReference type="InterPro" id="IPR000326">
    <property type="entry name" value="PAP2/HPO"/>
</dbReference>
<evidence type="ECO:0000313" key="3">
    <source>
        <dbReference type="Proteomes" id="UP000029736"/>
    </source>
</evidence>
<protein>
    <recommendedName>
        <fullName evidence="1">Phosphatidic acid phosphatase type 2/haloperoxidase domain-containing protein</fullName>
    </recommendedName>
</protein>
<proteinExistence type="predicted"/>
<dbReference type="Proteomes" id="UP000029736">
    <property type="component" value="Unassembled WGS sequence"/>
</dbReference>
<dbReference type="EMBL" id="JPOS01000082">
    <property type="protein sequence ID" value="KGE86096.1"/>
    <property type="molecule type" value="Genomic_DNA"/>
</dbReference>
<dbReference type="Gene3D" id="1.20.144.10">
    <property type="entry name" value="Phosphatidic acid phosphatase type 2/haloperoxidase"/>
    <property type="match status" value="1"/>
</dbReference>
<name>A0A098S1Y0_9BACT</name>
<comment type="caution">
    <text evidence="2">The sequence shown here is derived from an EMBL/GenBank/DDBJ whole genome shotgun (WGS) entry which is preliminary data.</text>
</comment>
<gene>
    <name evidence="2" type="ORF">IX84_23445</name>
</gene>